<accession>A0A0C3MBP0</accession>
<sequence length="92" mass="10495">MNALRCLVGVKASRFQVSTFEQTSVTWPRPLQIPPALLYKANEDWYSHFVGERWHSRPLDGGLLHLTMPSSRAVVYNCSIVMTTLCTLISHY</sequence>
<gene>
    <name evidence="1" type="ORF">M407DRAFT_138907</name>
</gene>
<evidence type="ECO:0000313" key="2">
    <source>
        <dbReference type="Proteomes" id="UP000054248"/>
    </source>
</evidence>
<dbReference type="AlphaFoldDB" id="A0A0C3MBP0"/>
<name>A0A0C3MBP0_9AGAM</name>
<organism evidence="1 2">
    <name type="scientific">Tulasnella calospora MUT 4182</name>
    <dbReference type="NCBI Taxonomy" id="1051891"/>
    <lineage>
        <taxon>Eukaryota</taxon>
        <taxon>Fungi</taxon>
        <taxon>Dikarya</taxon>
        <taxon>Basidiomycota</taxon>
        <taxon>Agaricomycotina</taxon>
        <taxon>Agaricomycetes</taxon>
        <taxon>Cantharellales</taxon>
        <taxon>Tulasnellaceae</taxon>
        <taxon>Tulasnella</taxon>
    </lineage>
</organism>
<evidence type="ECO:0000313" key="1">
    <source>
        <dbReference type="EMBL" id="KIO31177.1"/>
    </source>
</evidence>
<keyword evidence="2" id="KW-1185">Reference proteome</keyword>
<dbReference type="EMBL" id="KN822965">
    <property type="protein sequence ID" value="KIO31177.1"/>
    <property type="molecule type" value="Genomic_DNA"/>
</dbReference>
<dbReference type="Proteomes" id="UP000054248">
    <property type="component" value="Unassembled WGS sequence"/>
</dbReference>
<proteinExistence type="predicted"/>
<reference evidence="1 2" key="1">
    <citation type="submission" date="2014-04" db="EMBL/GenBank/DDBJ databases">
        <authorList>
            <consortium name="DOE Joint Genome Institute"/>
            <person name="Kuo A."/>
            <person name="Girlanda M."/>
            <person name="Perotto S."/>
            <person name="Kohler A."/>
            <person name="Nagy L.G."/>
            <person name="Floudas D."/>
            <person name="Copeland A."/>
            <person name="Barry K.W."/>
            <person name="Cichocki N."/>
            <person name="Veneault-Fourrey C."/>
            <person name="LaButti K."/>
            <person name="Lindquist E.A."/>
            <person name="Lipzen A."/>
            <person name="Lundell T."/>
            <person name="Morin E."/>
            <person name="Murat C."/>
            <person name="Sun H."/>
            <person name="Tunlid A."/>
            <person name="Henrissat B."/>
            <person name="Grigoriev I.V."/>
            <person name="Hibbett D.S."/>
            <person name="Martin F."/>
            <person name="Nordberg H.P."/>
            <person name="Cantor M.N."/>
            <person name="Hua S.X."/>
        </authorList>
    </citation>
    <scope>NUCLEOTIDE SEQUENCE [LARGE SCALE GENOMIC DNA]</scope>
    <source>
        <strain evidence="1 2">MUT 4182</strain>
    </source>
</reference>
<protein>
    <submittedName>
        <fullName evidence="1">Uncharacterized protein</fullName>
    </submittedName>
</protein>
<reference evidence="2" key="2">
    <citation type="submission" date="2015-01" db="EMBL/GenBank/DDBJ databases">
        <title>Evolutionary Origins and Diversification of the Mycorrhizal Mutualists.</title>
        <authorList>
            <consortium name="DOE Joint Genome Institute"/>
            <consortium name="Mycorrhizal Genomics Consortium"/>
            <person name="Kohler A."/>
            <person name="Kuo A."/>
            <person name="Nagy L.G."/>
            <person name="Floudas D."/>
            <person name="Copeland A."/>
            <person name="Barry K.W."/>
            <person name="Cichocki N."/>
            <person name="Veneault-Fourrey C."/>
            <person name="LaButti K."/>
            <person name="Lindquist E.A."/>
            <person name="Lipzen A."/>
            <person name="Lundell T."/>
            <person name="Morin E."/>
            <person name="Murat C."/>
            <person name="Riley R."/>
            <person name="Ohm R."/>
            <person name="Sun H."/>
            <person name="Tunlid A."/>
            <person name="Henrissat B."/>
            <person name="Grigoriev I.V."/>
            <person name="Hibbett D.S."/>
            <person name="Martin F."/>
        </authorList>
    </citation>
    <scope>NUCLEOTIDE SEQUENCE [LARGE SCALE GENOMIC DNA]</scope>
    <source>
        <strain evidence="2">MUT 4182</strain>
    </source>
</reference>
<dbReference type="HOGENOM" id="CLU_2414916_0_0_1"/>